<dbReference type="RefSeq" id="WP_054493931.1">
    <property type="nucleotide sequence ID" value="NZ_BBZA01000231.1"/>
</dbReference>
<comment type="similarity">
    <text evidence="2">Belongs to the UPF0173 family.</text>
</comment>
<dbReference type="GO" id="GO:0016787">
    <property type="term" value="F:hydrolase activity"/>
    <property type="evidence" value="ECO:0007669"/>
    <property type="project" value="UniProtKB-UniRule"/>
</dbReference>
<keyword evidence="6" id="KW-1185">Reference proteome</keyword>
<dbReference type="AlphaFoldDB" id="A0A0M8KB97"/>
<evidence type="ECO:0000256" key="1">
    <source>
        <dbReference type="ARBA" id="ARBA00022801"/>
    </source>
</evidence>
<dbReference type="STRING" id="872965.SE16_14495"/>
<dbReference type="SMART" id="SM00849">
    <property type="entry name" value="Lactamase_B"/>
    <property type="match status" value="1"/>
</dbReference>
<reference evidence="4 6" key="1">
    <citation type="journal article" date="2015" name="Genome Announc.">
        <title>Draft Genome Sequence of a Heterotrophic Facultative Anaerobic Thermophilic Bacterium, Ardenticatena maritima Strain 110ST.</title>
        <authorList>
            <person name="Kawaichi S."/>
            <person name="Yoshida T."/>
            <person name="Sako Y."/>
            <person name="Nakamura R."/>
        </authorList>
    </citation>
    <scope>NUCLEOTIDE SEQUENCE [LARGE SCALE GENOMIC DNA]</scope>
    <source>
        <strain evidence="4 6">110S</strain>
    </source>
</reference>
<name>A0A0M8KB97_9CHLR</name>
<comment type="caution">
    <text evidence="4">The sequence shown here is derived from an EMBL/GenBank/DDBJ whole genome shotgun (WGS) entry which is preliminary data.</text>
</comment>
<dbReference type="PANTHER" id="PTHR43546:SF3">
    <property type="entry name" value="UPF0173 METAL-DEPENDENT HYDROLASE MJ1163"/>
    <property type="match status" value="1"/>
</dbReference>
<dbReference type="EMBL" id="BBZA01000231">
    <property type="protein sequence ID" value="GAP64209.1"/>
    <property type="molecule type" value="Genomic_DNA"/>
</dbReference>
<protein>
    <recommendedName>
        <fullName evidence="2">UPF0173 metal-dependent hydrolase ARMA_2632</fullName>
    </recommendedName>
</protein>
<dbReference type="Proteomes" id="UP000050502">
    <property type="component" value="Unassembled WGS sequence"/>
</dbReference>
<dbReference type="SUPFAM" id="SSF56281">
    <property type="entry name" value="Metallo-hydrolase/oxidoreductase"/>
    <property type="match status" value="1"/>
</dbReference>
<dbReference type="HAMAP" id="MF_00457">
    <property type="entry name" value="UPF0173"/>
    <property type="match status" value="1"/>
</dbReference>
<reference evidence="5 7" key="2">
    <citation type="submission" date="2015-07" db="EMBL/GenBank/DDBJ databases">
        <title>Whole genome sequence of Ardenticatena maritima DSM 23922.</title>
        <authorList>
            <person name="Hemp J."/>
            <person name="Ward L.M."/>
            <person name="Pace L.A."/>
            <person name="Fischer W.W."/>
        </authorList>
    </citation>
    <scope>NUCLEOTIDE SEQUENCE [LARGE SCALE GENOMIC DNA]</scope>
    <source>
        <strain evidence="5 7">110S</strain>
    </source>
</reference>
<dbReference type="FunCoup" id="A0A0M8KB97">
    <property type="interactions" value="26"/>
</dbReference>
<dbReference type="Proteomes" id="UP000037784">
    <property type="component" value="Unassembled WGS sequence"/>
</dbReference>
<dbReference type="Gene3D" id="3.60.15.10">
    <property type="entry name" value="Ribonuclease Z/Hydroxyacylglutathione hydrolase-like"/>
    <property type="match status" value="1"/>
</dbReference>
<dbReference type="InParanoid" id="A0A0M8KB97"/>
<dbReference type="InterPro" id="IPR036866">
    <property type="entry name" value="RibonucZ/Hydroxyglut_hydro"/>
</dbReference>
<reference evidence="6" key="3">
    <citation type="submission" date="2015-08" db="EMBL/GenBank/DDBJ databases">
        <title>Draft Genome Sequence of a Heterotrophic Facultative Anaerobic Bacterium Ardenticatena maritima Strain 110S.</title>
        <authorList>
            <person name="Kawaichi S."/>
            <person name="Yoshida T."/>
            <person name="Sako Y."/>
            <person name="Nakamura R."/>
        </authorList>
    </citation>
    <scope>NUCLEOTIDE SEQUENCE [LARGE SCALE GENOMIC DNA]</scope>
    <source>
        <strain evidence="6">110S</strain>
    </source>
</reference>
<dbReference type="InterPro" id="IPR022877">
    <property type="entry name" value="UPF0173"/>
</dbReference>
<evidence type="ECO:0000313" key="7">
    <source>
        <dbReference type="Proteomes" id="UP000050502"/>
    </source>
</evidence>
<dbReference type="PANTHER" id="PTHR43546">
    <property type="entry name" value="UPF0173 METAL-DEPENDENT HYDROLASE MJ1163-RELATED"/>
    <property type="match status" value="1"/>
</dbReference>
<evidence type="ECO:0000313" key="6">
    <source>
        <dbReference type="Proteomes" id="UP000037784"/>
    </source>
</evidence>
<dbReference type="Pfam" id="PF12706">
    <property type="entry name" value="Lactamase_B_2"/>
    <property type="match status" value="1"/>
</dbReference>
<proteinExistence type="inferred from homology"/>
<dbReference type="InterPro" id="IPR050114">
    <property type="entry name" value="UPF0173_UPF0282_UlaG_hydrolase"/>
</dbReference>
<evidence type="ECO:0000313" key="4">
    <source>
        <dbReference type="EMBL" id="GAP64209.1"/>
    </source>
</evidence>
<dbReference type="OrthoDB" id="9805728at2"/>
<dbReference type="EMBL" id="LGKN01000009">
    <property type="protein sequence ID" value="KPL86484.1"/>
    <property type="molecule type" value="Genomic_DNA"/>
</dbReference>
<dbReference type="InterPro" id="IPR001279">
    <property type="entry name" value="Metallo-B-lactamas"/>
</dbReference>
<evidence type="ECO:0000313" key="5">
    <source>
        <dbReference type="EMBL" id="KPL86484.1"/>
    </source>
</evidence>
<sequence length="242" mass="25882">MGRLNAGVKLTWLGHATFLIESPGGKRILVDPWVDGNPACPDTYKNGGIDSLDVMLCTHGHFDHIGDAVPIAKQTGCTVVGIFELINWLQSKGVPQDNCIPMNKGGTVDVGGIKVTMTHAVHSCGILDDGKIIYGGEAAGYVIELENGYRIYHAGDTAVFSDMALIGELYQPDLCLLPIGDHFTMSPKEANKAIRLLNAKAVVPMHFGTFPLLTGTPDALAELTKDIDGLQIFALQPGETLE</sequence>
<dbReference type="NCBIfam" id="NF001911">
    <property type="entry name" value="PRK00685.1"/>
    <property type="match status" value="1"/>
</dbReference>
<evidence type="ECO:0000259" key="3">
    <source>
        <dbReference type="SMART" id="SM00849"/>
    </source>
</evidence>
<organism evidence="4 6">
    <name type="scientific">Ardenticatena maritima</name>
    <dbReference type="NCBI Taxonomy" id="872965"/>
    <lineage>
        <taxon>Bacteria</taxon>
        <taxon>Bacillati</taxon>
        <taxon>Chloroflexota</taxon>
        <taxon>Ardenticatenia</taxon>
        <taxon>Ardenticatenales</taxon>
        <taxon>Ardenticatenaceae</taxon>
        <taxon>Ardenticatena</taxon>
    </lineage>
</organism>
<evidence type="ECO:0000256" key="2">
    <source>
        <dbReference type="HAMAP-Rule" id="MF_00457"/>
    </source>
</evidence>
<keyword evidence="1 2" id="KW-0378">Hydrolase</keyword>
<feature type="domain" description="Metallo-beta-lactamase" evidence="3">
    <location>
        <begin position="14"/>
        <end position="206"/>
    </location>
</feature>
<gene>
    <name evidence="4" type="ORF">ARMA_2632</name>
    <name evidence="5" type="ORF">SE16_14495</name>
</gene>
<accession>A0A0M8KB97</accession>